<evidence type="ECO:0000256" key="5">
    <source>
        <dbReference type="ARBA" id="ARBA00023015"/>
    </source>
</evidence>
<keyword evidence="6 7" id="KW-0804">Transcription</keyword>
<dbReference type="Pfam" id="PF01849">
    <property type="entry name" value="NAC"/>
    <property type="match status" value="1"/>
</dbReference>
<dbReference type="AlphaFoldDB" id="A0A8J2TAU7"/>
<feature type="region of interest" description="Disordered" evidence="8">
    <location>
        <begin position="128"/>
        <end position="168"/>
    </location>
</feature>
<comment type="subcellular location">
    <subcellularLocation>
        <location evidence="2">Cytoplasm</location>
    </subcellularLocation>
    <subcellularLocation>
        <location evidence="1">Nucleus</location>
    </subcellularLocation>
</comment>
<evidence type="ECO:0000256" key="2">
    <source>
        <dbReference type="ARBA" id="ARBA00004496"/>
    </source>
</evidence>
<feature type="domain" description="NAC-A/B" evidence="9">
    <location>
        <begin position="38"/>
        <end position="103"/>
    </location>
</feature>
<evidence type="ECO:0000256" key="8">
    <source>
        <dbReference type="SAM" id="MobiDB-lite"/>
    </source>
</evidence>
<comment type="subunit">
    <text evidence="7">Part of the nascent polypeptide-associated complex (NAC).</text>
</comment>
<dbReference type="PROSITE" id="PS51151">
    <property type="entry name" value="NAC_AB"/>
    <property type="match status" value="1"/>
</dbReference>
<dbReference type="EMBL" id="HG316462">
    <property type="protein sequence ID" value="CDF91087.1"/>
    <property type="molecule type" value="Genomic_DNA"/>
</dbReference>
<keyword evidence="4" id="KW-0813">Transport</keyword>
<evidence type="ECO:0000256" key="1">
    <source>
        <dbReference type="ARBA" id="ARBA00004123"/>
    </source>
</evidence>
<evidence type="ECO:0000256" key="3">
    <source>
        <dbReference type="ARBA" id="ARBA00005296"/>
    </source>
</evidence>
<feature type="region of interest" description="Disordered" evidence="8">
    <location>
        <begin position="12"/>
        <end position="43"/>
    </location>
</feature>
<proteinExistence type="inferred from homology"/>
<dbReference type="OrthoDB" id="8033832at2759"/>
<keyword evidence="11" id="KW-1185">Reference proteome</keyword>
<dbReference type="CDD" id="cd22055">
    <property type="entry name" value="NAC_BTF3"/>
    <property type="match status" value="1"/>
</dbReference>
<protein>
    <recommendedName>
        <fullName evidence="7">Nascent polypeptide-associated complex subunit beta</fullName>
    </recommendedName>
</protein>
<accession>A0A8J2TAU7</accession>
<reference evidence="11" key="1">
    <citation type="journal article" date="2013" name="Genome Announc.">
        <title>Genome sequence of the food spoilage yeast Zygosaccharomyces bailii CLIB 213(T).</title>
        <authorList>
            <person name="Galeote V."/>
            <person name="Bigey F."/>
            <person name="Devillers H."/>
            <person name="Neuveglise C."/>
            <person name="Dequin S."/>
        </authorList>
    </citation>
    <scope>NUCLEOTIDE SEQUENCE [LARGE SCALE GENOMIC DNA]</scope>
    <source>
        <strain evidence="11">CLIB 213 / ATCC 58445 / CBS 680 / CCRC 21525 / NBRC 1098 / NCYC 1416 / NRRL Y-2227</strain>
    </source>
</reference>
<keyword evidence="5 7" id="KW-0805">Transcription regulation</keyword>
<dbReference type="SMART" id="SM01407">
    <property type="entry name" value="NAC"/>
    <property type="match status" value="1"/>
</dbReference>
<evidence type="ECO:0000256" key="6">
    <source>
        <dbReference type="ARBA" id="ARBA00023163"/>
    </source>
</evidence>
<dbReference type="FunFam" id="2.20.70.30:FF:000001">
    <property type="entry name" value="Transcription factor BTF3 homolog"/>
    <property type="match status" value="1"/>
</dbReference>
<dbReference type="Proteomes" id="UP000019375">
    <property type="component" value="Unassembled WGS sequence"/>
</dbReference>
<dbReference type="Gene3D" id="2.20.70.30">
    <property type="entry name" value="Nascent polypeptide-associated complex domain"/>
    <property type="match status" value="1"/>
</dbReference>
<evidence type="ECO:0000313" key="10">
    <source>
        <dbReference type="EMBL" id="CDF91087.1"/>
    </source>
</evidence>
<dbReference type="GO" id="GO:0015031">
    <property type="term" value="P:protein transport"/>
    <property type="evidence" value="ECO:0007669"/>
    <property type="project" value="UniProtKB-KW"/>
</dbReference>
<evidence type="ECO:0000313" key="11">
    <source>
        <dbReference type="Proteomes" id="UP000019375"/>
    </source>
</evidence>
<gene>
    <name evidence="10" type="ORF">BN860_04500g</name>
</gene>
<evidence type="ECO:0000256" key="4">
    <source>
        <dbReference type="ARBA" id="ARBA00022927"/>
    </source>
</evidence>
<comment type="similarity">
    <text evidence="3 7">Belongs to the NAC-beta family.</text>
</comment>
<dbReference type="GO" id="GO:0005854">
    <property type="term" value="C:nascent polypeptide-associated complex"/>
    <property type="evidence" value="ECO:0007669"/>
    <property type="project" value="UniProtKB-ARBA"/>
</dbReference>
<keyword evidence="4" id="KW-0653">Protein transport</keyword>
<dbReference type="GO" id="GO:0005634">
    <property type="term" value="C:nucleus"/>
    <property type="evidence" value="ECO:0007669"/>
    <property type="project" value="UniProtKB-SubCell"/>
</dbReference>
<dbReference type="PANTHER" id="PTHR10351">
    <property type="entry name" value="TRANSCRIPTION FACTOR BTF3 FAMILY MEMBER"/>
    <property type="match status" value="1"/>
</dbReference>
<evidence type="ECO:0000256" key="7">
    <source>
        <dbReference type="RuleBase" id="RU361272"/>
    </source>
</evidence>
<name>A0A8J2TAU7_ZYGB2</name>
<evidence type="ECO:0000259" key="9">
    <source>
        <dbReference type="PROSITE" id="PS51151"/>
    </source>
</evidence>
<dbReference type="InterPro" id="IPR002715">
    <property type="entry name" value="Nas_poly-pep-assoc_cplx_dom"/>
</dbReference>
<organism evidence="10 11">
    <name type="scientific">Zygosaccharomyces bailii (strain CLIB 213 / ATCC 58445 / CBS 680 / BCRC 21525 / NBRC 1098 / NCYC 1416 / NRRL Y-2227)</name>
    <dbReference type="NCBI Taxonomy" id="1333698"/>
    <lineage>
        <taxon>Eukaryota</taxon>
        <taxon>Fungi</taxon>
        <taxon>Dikarya</taxon>
        <taxon>Ascomycota</taxon>
        <taxon>Saccharomycotina</taxon>
        <taxon>Saccharomycetes</taxon>
        <taxon>Saccharomycetales</taxon>
        <taxon>Saccharomycetaceae</taxon>
        <taxon>Zygosaccharomyces</taxon>
    </lineage>
</organism>
<sequence length="168" mass="17750">MPIDQEKLAKLQKLSANNKVGGTRRKMGKKSGSSASSNKDDTKLQAQLAKLHAVTVDNVAEANFFKEDGNVMHFNKVGVQVAPQHNTSVFYGMPQEKGLQELFPNIISQMGPEAIQALTQLSAQLQQAQNAGNAGAGAAGASADAGAEKKDEGIPELVEGQTFDADVE</sequence>
<dbReference type="InterPro" id="IPR038187">
    <property type="entry name" value="NAC_A/B_dom_sf"/>
</dbReference>
<dbReference type="GO" id="GO:0006613">
    <property type="term" value="P:cotranslational protein targeting to membrane"/>
    <property type="evidence" value="ECO:0007669"/>
    <property type="project" value="UniProtKB-ARBA"/>
</dbReference>
<dbReference type="InterPro" id="IPR039370">
    <property type="entry name" value="BTF3"/>
</dbReference>